<dbReference type="EMBL" id="CM001376">
    <property type="protein sequence ID" value="EHM13086.1"/>
    <property type="molecule type" value="Genomic_DNA"/>
</dbReference>
<keyword evidence="4 8" id="KW-0547">Nucleotide-binding</keyword>
<feature type="binding site" evidence="8">
    <location>
        <position position="157"/>
    </location>
    <ligand>
        <name>deamido-NAD(+)</name>
        <dbReference type="ChEBI" id="CHEBI:58437"/>
        <note>ligand shared between two neighboring subunits</note>
    </ligand>
</feature>
<dbReference type="Proteomes" id="UP000003806">
    <property type="component" value="Chromosome"/>
</dbReference>
<dbReference type="InterPro" id="IPR022310">
    <property type="entry name" value="NAD/GMP_synthase"/>
</dbReference>
<sequence length="248" mass="26469">MPDLHDTGQMIRLISDWICSQINSAGASGAVLGLSGGLDSATSAGLLVRALGADRVLAVAMPCGSQPADERDARLVAQAFGLRLAVIDLTEAEESLHRALCAAGGVDGLARSNIKPRLRMTSLYALAQSRGYLVCGNSNAAELVTGYFTKFGDSGCDFMPLAGFSKREVRLLARSLGVPTPVVEKPPSAGLRAGQTDESEMGLTYSQIDAFLEGRELDETTYRSIERKRNGSEHKRRLPAAFVPPFRL</sequence>
<dbReference type="RefSeq" id="WP_008522790.1">
    <property type="nucleotide sequence ID" value="NZ_CM001376.1"/>
</dbReference>
<feature type="binding site" evidence="8">
    <location>
        <position position="166"/>
    </location>
    <ligand>
        <name>ATP</name>
        <dbReference type="ChEBI" id="CHEBI:30616"/>
    </ligand>
</feature>
<evidence type="ECO:0000256" key="2">
    <source>
        <dbReference type="ARBA" id="ARBA00022598"/>
    </source>
</evidence>
<evidence type="ECO:0000259" key="11">
    <source>
        <dbReference type="Pfam" id="PF02540"/>
    </source>
</evidence>
<comment type="subunit">
    <text evidence="8">Homodimer.</text>
</comment>
<feature type="domain" description="NAD/GMP synthase" evidence="11">
    <location>
        <begin position="11"/>
        <end position="239"/>
    </location>
</feature>
<dbReference type="HOGENOM" id="CLU_059327_1_1_0"/>
<gene>
    <name evidence="8" type="primary">nadE</name>
    <name evidence="12" type="ORF">JonanDRAFT_0700</name>
</gene>
<feature type="binding site" evidence="8">
    <location>
        <begin position="33"/>
        <end position="40"/>
    </location>
    <ligand>
        <name>ATP</name>
        <dbReference type="ChEBI" id="CHEBI:30616"/>
    </ligand>
</feature>
<comment type="pathway">
    <text evidence="8">Cofactor biosynthesis; NAD(+) biosynthesis; NAD(+) from deamido-NAD(+) (ammonia route): step 1/1.</text>
</comment>
<comment type="catalytic activity">
    <reaction evidence="8 10">
        <text>deamido-NAD(+) + NH4(+) + ATP = AMP + diphosphate + NAD(+) + H(+)</text>
        <dbReference type="Rhea" id="RHEA:21188"/>
        <dbReference type="ChEBI" id="CHEBI:15378"/>
        <dbReference type="ChEBI" id="CHEBI:28938"/>
        <dbReference type="ChEBI" id="CHEBI:30616"/>
        <dbReference type="ChEBI" id="CHEBI:33019"/>
        <dbReference type="ChEBI" id="CHEBI:57540"/>
        <dbReference type="ChEBI" id="CHEBI:58437"/>
        <dbReference type="ChEBI" id="CHEBI:456215"/>
        <dbReference type="EC" id="6.3.1.5"/>
    </reaction>
</comment>
<feature type="binding site" evidence="8">
    <location>
        <position position="39"/>
    </location>
    <ligand>
        <name>Mg(2+)</name>
        <dbReference type="ChEBI" id="CHEBI:18420"/>
    </ligand>
</feature>
<keyword evidence="3 8" id="KW-0479">Metal-binding</keyword>
<evidence type="ECO:0000256" key="6">
    <source>
        <dbReference type="ARBA" id="ARBA00022842"/>
    </source>
</evidence>
<dbReference type="GO" id="GO:0046872">
    <property type="term" value="F:metal ion binding"/>
    <property type="evidence" value="ECO:0007669"/>
    <property type="project" value="UniProtKB-KW"/>
</dbReference>
<feature type="binding site" description="in other chain" evidence="8">
    <location>
        <position position="117"/>
    </location>
    <ligand>
        <name>deamido-NAD(+)</name>
        <dbReference type="ChEBI" id="CHEBI:58437"/>
        <note>ligand shared between two neighboring subunits</note>
    </ligand>
</feature>
<accession>H0UK77</accession>
<dbReference type="AlphaFoldDB" id="H0UK77"/>
<dbReference type="GO" id="GO:0004359">
    <property type="term" value="F:glutaminase activity"/>
    <property type="evidence" value="ECO:0007669"/>
    <property type="project" value="InterPro"/>
</dbReference>
<dbReference type="InterPro" id="IPR022926">
    <property type="entry name" value="NH(3)-dep_NAD(+)_synth"/>
</dbReference>
<dbReference type="EC" id="6.3.1.5" evidence="8 10"/>
<keyword evidence="13" id="KW-1185">Reference proteome</keyword>
<feature type="binding site" evidence="8">
    <location>
        <position position="188"/>
    </location>
    <ligand>
        <name>ATP</name>
        <dbReference type="ChEBI" id="CHEBI:30616"/>
    </ligand>
</feature>
<comment type="caution">
    <text evidence="8">Lacks conserved residue(s) required for the propagation of feature annotation.</text>
</comment>
<comment type="similarity">
    <text evidence="1 8 9">Belongs to the NAD synthetase family.</text>
</comment>
<evidence type="ECO:0000313" key="13">
    <source>
        <dbReference type="Proteomes" id="UP000003806"/>
    </source>
</evidence>
<evidence type="ECO:0000256" key="7">
    <source>
        <dbReference type="ARBA" id="ARBA00023027"/>
    </source>
</evidence>
<feature type="binding site" description="in other chain" evidence="8">
    <location>
        <begin position="234"/>
        <end position="235"/>
    </location>
    <ligand>
        <name>deamido-NAD(+)</name>
        <dbReference type="ChEBI" id="CHEBI:58437"/>
        <note>ligand shared between two neighboring subunits</note>
    </ligand>
</feature>
<keyword evidence="2 8" id="KW-0436">Ligase</keyword>
<evidence type="ECO:0000256" key="3">
    <source>
        <dbReference type="ARBA" id="ARBA00022723"/>
    </source>
</evidence>
<feature type="binding site" description="in other chain" evidence="8">
    <location>
        <position position="150"/>
    </location>
    <ligand>
        <name>deamido-NAD(+)</name>
        <dbReference type="ChEBI" id="CHEBI:58437"/>
        <note>ligand shared between two neighboring subunits</note>
    </ligand>
</feature>
<evidence type="ECO:0000313" key="12">
    <source>
        <dbReference type="EMBL" id="EHM13086.1"/>
    </source>
</evidence>
<dbReference type="Gene3D" id="3.40.50.620">
    <property type="entry name" value="HUPs"/>
    <property type="match status" value="1"/>
</dbReference>
<reference evidence="12 13" key="1">
    <citation type="submission" date="2011-11" db="EMBL/GenBank/DDBJ databases">
        <title>The Noncontiguous Finished genome of Jonquetella anthropi DSM 22815.</title>
        <authorList>
            <consortium name="US DOE Joint Genome Institute (JGI-PGF)"/>
            <person name="Lucas S."/>
            <person name="Copeland A."/>
            <person name="Lapidus A."/>
            <person name="Glavina del Rio T."/>
            <person name="Dalin E."/>
            <person name="Tice H."/>
            <person name="Bruce D."/>
            <person name="Goodwin L."/>
            <person name="Pitluck S."/>
            <person name="Peters L."/>
            <person name="Mikhailova N."/>
            <person name="Held B."/>
            <person name="Kyrpides N."/>
            <person name="Mavromatis K."/>
            <person name="Ivanova N."/>
            <person name="Markowitz V."/>
            <person name="Cheng J.-F."/>
            <person name="Hugenholtz P."/>
            <person name="Woyke T."/>
            <person name="Wu D."/>
            <person name="Gronow S."/>
            <person name="Wellnitz S."/>
            <person name="Brambilla E."/>
            <person name="Klenk H.-P."/>
            <person name="Eisen J.A."/>
        </authorList>
    </citation>
    <scope>NUCLEOTIDE SEQUENCE [LARGE SCALE GENOMIC DNA]</scope>
    <source>
        <strain evidence="12 13">DSM 22815</strain>
    </source>
</reference>
<organism evidence="12 13">
    <name type="scientific">Jonquetella anthropi DSM 22815</name>
    <dbReference type="NCBI Taxonomy" id="885272"/>
    <lineage>
        <taxon>Bacteria</taxon>
        <taxon>Thermotogati</taxon>
        <taxon>Synergistota</taxon>
        <taxon>Synergistia</taxon>
        <taxon>Synergistales</taxon>
        <taxon>Dethiosulfovibrionaceae</taxon>
        <taxon>Jonquetella</taxon>
    </lineage>
</organism>
<dbReference type="GO" id="GO:0005524">
    <property type="term" value="F:ATP binding"/>
    <property type="evidence" value="ECO:0007669"/>
    <property type="project" value="UniProtKB-UniRule"/>
</dbReference>
<evidence type="ECO:0000256" key="5">
    <source>
        <dbReference type="ARBA" id="ARBA00022840"/>
    </source>
</evidence>
<dbReference type="HAMAP" id="MF_00193">
    <property type="entry name" value="NadE_ammonia_dep"/>
    <property type="match status" value="1"/>
</dbReference>
<feature type="binding site" evidence="8">
    <location>
        <position position="142"/>
    </location>
    <ligand>
        <name>Mg(2+)</name>
        <dbReference type="ChEBI" id="CHEBI:18420"/>
    </ligand>
</feature>
<dbReference type="OrthoDB" id="9803818at2"/>
<dbReference type="GO" id="GO:0005737">
    <property type="term" value="C:cytoplasm"/>
    <property type="evidence" value="ECO:0007669"/>
    <property type="project" value="InterPro"/>
</dbReference>
<dbReference type="NCBIfam" id="TIGR00552">
    <property type="entry name" value="nadE"/>
    <property type="match status" value="1"/>
</dbReference>
<dbReference type="STRING" id="885272.JonanDRAFT_0700"/>
<keyword evidence="5 8" id="KW-0067">ATP-binding</keyword>
<name>H0UK77_9BACT</name>
<dbReference type="GO" id="GO:0008795">
    <property type="term" value="F:NAD+ synthase activity"/>
    <property type="evidence" value="ECO:0007669"/>
    <property type="project" value="UniProtKB-UniRule"/>
</dbReference>
<dbReference type="GO" id="GO:0009435">
    <property type="term" value="P:NAD+ biosynthetic process"/>
    <property type="evidence" value="ECO:0007669"/>
    <property type="project" value="UniProtKB-UniRule"/>
</dbReference>
<evidence type="ECO:0000256" key="1">
    <source>
        <dbReference type="ARBA" id="ARBA00005859"/>
    </source>
</evidence>
<evidence type="ECO:0000256" key="10">
    <source>
        <dbReference type="RuleBase" id="RU003812"/>
    </source>
</evidence>
<protein>
    <recommendedName>
        <fullName evidence="8 10">NH(3)-dependent NAD(+) synthetase</fullName>
        <ecNumber evidence="8 10">6.3.1.5</ecNumber>
    </recommendedName>
</protein>
<dbReference type="GO" id="GO:0003952">
    <property type="term" value="F:NAD+ synthase (glutamine-hydrolyzing) activity"/>
    <property type="evidence" value="ECO:0007669"/>
    <property type="project" value="InterPro"/>
</dbReference>
<comment type="function">
    <text evidence="8">Catalyzes the ATP-dependent amidation of deamido-NAD to form NAD. Uses ammonia as a nitrogen source.</text>
</comment>
<dbReference type="SUPFAM" id="SSF52402">
    <property type="entry name" value="Adenine nucleotide alpha hydrolases-like"/>
    <property type="match status" value="1"/>
</dbReference>
<proteinExistence type="inferred from homology"/>
<keyword evidence="7 8" id="KW-0520">NAD</keyword>
<dbReference type="eggNOG" id="COG0171">
    <property type="taxonomic scope" value="Bacteria"/>
</dbReference>
<dbReference type="PANTHER" id="PTHR23090:SF7">
    <property type="entry name" value="NH(3)-DEPENDENT NAD(+) SYNTHETASE"/>
    <property type="match status" value="1"/>
</dbReference>
<keyword evidence="6 8" id="KW-0460">Magnesium</keyword>
<dbReference type="UniPathway" id="UPA00253">
    <property type="reaction ID" value="UER00333"/>
</dbReference>
<dbReference type="Pfam" id="PF02540">
    <property type="entry name" value="NAD_synthase"/>
    <property type="match status" value="1"/>
</dbReference>
<dbReference type="InterPro" id="IPR014729">
    <property type="entry name" value="Rossmann-like_a/b/a_fold"/>
</dbReference>
<evidence type="ECO:0000256" key="9">
    <source>
        <dbReference type="RuleBase" id="RU003811"/>
    </source>
</evidence>
<evidence type="ECO:0000256" key="4">
    <source>
        <dbReference type="ARBA" id="ARBA00022741"/>
    </source>
</evidence>
<dbReference type="PANTHER" id="PTHR23090">
    <property type="entry name" value="NH 3 /GLUTAMINE-DEPENDENT NAD + SYNTHETASE"/>
    <property type="match status" value="1"/>
</dbReference>
<evidence type="ECO:0000256" key="8">
    <source>
        <dbReference type="HAMAP-Rule" id="MF_00193"/>
    </source>
</evidence>
<dbReference type="InterPro" id="IPR003694">
    <property type="entry name" value="NAD_synthase"/>
</dbReference>
<dbReference type="CDD" id="cd00553">
    <property type="entry name" value="NAD_synthase"/>
    <property type="match status" value="1"/>
</dbReference>